<protein>
    <recommendedName>
        <fullName evidence="3">CIR protein</fullName>
    </recommendedName>
</protein>
<evidence type="ECO:0000313" key="2">
    <source>
        <dbReference type="EMBL" id="SCL86977.1"/>
    </source>
</evidence>
<dbReference type="Proteomes" id="UP000507536">
    <property type="component" value="Unassembled WGS sequence"/>
</dbReference>
<dbReference type="EMBL" id="FMIN01000205">
    <property type="protein sequence ID" value="SCL86977.1"/>
    <property type="molecule type" value="Genomic_DNA"/>
</dbReference>
<evidence type="ECO:0008006" key="3">
    <source>
        <dbReference type="Google" id="ProtNLM"/>
    </source>
</evidence>
<name>A0A1C6WGN1_PLACE</name>
<feature type="compositionally biased region" description="Basic and acidic residues" evidence="1">
    <location>
        <begin position="142"/>
        <end position="167"/>
    </location>
</feature>
<feature type="region of interest" description="Disordered" evidence="1">
    <location>
        <begin position="92"/>
        <end position="260"/>
    </location>
</feature>
<feature type="compositionally biased region" description="Polar residues" evidence="1">
    <location>
        <begin position="232"/>
        <end position="253"/>
    </location>
</feature>
<proteinExistence type="predicted"/>
<organism evidence="2">
    <name type="scientific">Plasmodium chabaudi adami</name>
    <dbReference type="NCBI Taxonomy" id="5826"/>
    <lineage>
        <taxon>Eukaryota</taxon>
        <taxon>Sar</taxon>
        <taxon>Alveolata</taxon>
        <taxon>Apicomplexa</taxon>
        <taxon>Aconoidasida</taxon>
        <taxon>Haemosporida</taxon>
        <taxon>Plasmodiidae</taxon>
        <taxon>Plasmodium</taxon>
        <taxon>Plasmodium (Vinckeia)</taxon>
    </lineage>
</organism>
<accession>A0A1C6WGN1</accession>
<feature type="compositionally biased region" description="Basic and acidic residues" evidence="1">
    <location>
        <begin position="93"/>
        <end position="102"/>
    </location>
</feature>
<reference evidence="2" key="1">
    <citation type="submission" date="2016-08" db="EMBL/GenBank/DDBJ databases">
        <authorList>
            <consortium name="Pathogen Informatics"/>
        </authorList>
    </citation>
    <scope>NUCLEOTIDE SEQUENCE</scope>
    <source>
        <strain evidence="2">DS</strain>
    </source>
</reference>
<gene>
    <name evidence="2" type="ORF">PCHDS_000513600</name>
</gene>
<feature type="compositionally biased region" description="Basic and acidic residues" evidence="1">
    <location>
        <begin position="182"/>
        <end position="203"/>
    </location>
</feature>
<dbReference type="AlphaFoldDB" id="A0A1C6WGN1"/>
<sequence length="281" mass="30658">MFLYENVSKCSSYLHLLGKLKKIYDNIRTYAITQNITDKNLSANLQTFTKKDKADLNFETDIKEFHFNDTRCRLQYDDGIFTTLENAKIQGKQKYDETKGRDITLGPQLKSSGDKIASKKLVPGNKGATPSITSSESTSETDTLRDTKGKLGESQDKYGIRGSEKKVQTISKSPSSSLQESQKSEKNDQSEPKDSDKGLEGSKSEITGLGVEKGNMNGGDKEPGDPNGGKGSQVTTGDGENGESVGTVSETGNPGSGEKKPLLNIYKLMQADPVPFINLFF</sequence>
<feature type="compositionally biased region" description="Low complexity" evidence="1">
    <location>
        <begin position="129"/>
        <end position="141"/>
    </location>
</feature>
<evidence type="ECO:0000256" key="1">
    <source>
        <dbReference type="SAM" id="MobiDB-lite"/>
    </source>
</evidence>
<feature type="compositionally biased region" description="Low complexity" evidence="1">
    <location>
        <begin position="171"/>
        <end position="181"/>
    </location>
</feature>